<sequence length="407" mass="43564">MLQIILLYSLFISVANAWQLVREYSGQNFFNGWDFYGSWDNLTQGNVTWVSQSVAASQDLAYVNNNGHAILKVDNTTNVPSGGRRNSIRITSQDTYALGSLWIIDLDHIPYGCSVWPAFWTFGPNWPEDGEIDIIEGINLMSSNQMALHTTSGCTLSSTATQLGTTDVTDCSSAAGCTVTETSNSSYGSNFEGGVWATQFDSSGIFIWFWSRSNVPSSITGATSTSSIDPSSWGTPHANYSSSTCNIEQYFSPQNLVLDITLCGDWAGLSQFYSSTCGNSGPTGNCYQDCVVGPGSPRYDNAYFDISYIRAYSNSTVPTATGTSGSAPATATATTVSSSPAAGASGSASSSTSTSVTPWGTNNAFSPPKCRATQNPARSKRSTPSLARTVMSRVHGVANRAYRTWFF</sequence>
<evidence type="ECO:0000313" key="5">
    <source>
        <dbReference type="Proteomes" id="UP000053558"/>
    </source>
</evidence>
<feature type="chain" id="PRO_5024381339" evidence="2">
    <location>
        <begin position="18"/>
        <end position="407"/>
    </location>
</feature>
<dbReference type="PROSITE" id="PS51762">
    <property type="entry name" value="GH16_2"/>
    <property type="match status" value="1"/>
</dbReference>
<evidence type="ECO:0000256" key="2">
    <source>
        <dbReference type="SAM" id="SignalP"/>
    </source>
</evidence>
<dbReference type="KEGG" id="cput:CONPUDRAFT_139190"/>
<dbReference type="InterPro" id="IPR050546">
    <property type="entry name" value="Glycosyl_Hydrlase_16"/>
</dbReference>
<dbReference type="GO" id="GO:0009251">
    <property type="term" value="P:glucan catabolic process"/>
    <property type="evidence" value="ECO:0007669"/>
    <property type="project" value="TreeGrafter"/>
</dbReference>
<dbReference type="Proteomes" id="UP000053558">
    <property type="component" value="Unassembled WGS sequence"/>
</dbReference>
<feature type="region of interest" description="Disordered" evidence="1">
    <location>
        <begin position="336"/>
        <end position="385"/>
    </location>
</feature>
<dbReference type="Pfam" id="PF26113">
    <property type="entry name" value="GH16_XgeA"/>
    <property type="match status" value="1"/>
</dbReference>
<reference evidence="5" key="1">
    <citation type="journal article" date="2012" name="Science">
        <title>The Paleozoic origin of enzymatic lignin decomposition reconstructed from 31 fungal genomes.</title>
        <authorList>
            <person name="Floudas D."/>
            <person name="Binder M."/>
            <person name="Riley R."/>
            <person name="Barry K."/>
            <person name="Blanchette R.A."/>
            <person name="Henrissat B."/>
            <person name="Martinez A.T."/>
            <person name="Otillar R."/>
            <person name="Spatafora J.W."/>
            <person name="Yadav J.S."/>
            <person name="Aerts A."/>
            <person name="Benoit I."/>
            <person name="Boyd A."/>
            <person name="Carlson A."/>
            <person name="Copeland A."/>
            <person name="Coutinho P.M."/>
            <person name="de Vries R.P."/>
            <person name="Ferreira P."/>
            <person name="Findley K."/>
            <person name="Foster B."/>
            <person name="Gaskell J."/>
            <person name="Glotzer D."/>
            <person name="Gorecki P."/>
            <person name="Heitman J."/>
            <person name="Hesse C."/>
            <person name="Hori C."/>
            <person name="Igarashi K."/>
            <person name="Jurgens J.A."/>
            <person name="Kallen N."/>
            <person name="Kersten P."/>
            <person name="Kohler A."/>
            <person name="Kuees U."/>
            <person name="Kumar T.K.A."/>
            <person name="Kuo A."/>
            <person name="LaButti K."/>
            <person name="Larrondo L.F."/>
            <person name="Lindquist E."/>
            <person name="Ling A."/>
            <person name="Lombard V."/>
            <person name="Lucas S."/>
            <person name="Lundell T."/>
            <person name="Martin R."/>
            <person name="McLaughlin D.J."/>
            <person name="Morgenstern I."/>
            <person name="Morin E."/>
            <person name="Murat C."/>
            <person name="Nagy L.G."/>
            <person name="Nolan M."/>
            <person name="Ohm R.A."/>
            <person name="Patyshakuliyeva A."/>
            <person name="Rokas A."/>
            <person name="Ruiz-Duenas F.J."/>
            <person name="Sabat G."/>
            <person name="Salamov A."/>
            <person name="Samejima M."/>
            <person name="Schmutz J."/>
            <person name="Slot J.C."/>
            <person name="St John F."/>
            <person name="Stenlid J."/>
            <person name="Sun H."/>
            <person name="Sun S."/>
            <person name="Syed K."/>
            <person name="Tsang A."/>
            <person name="Wiebenga A."/>
            <person name="Young D."/>
            <person name="Pisabarro A."/>
            <person name="Eastwood D.C."/>
            <person name="Martin F."/>
            <person name="Cullen D."/>
            <person name="Grigoriev I.V."/>
            <person name="Hibbett D.S."/>
        </authorList>
    </citation>
    <scope>NUCLEOTIDE SEQUENCE [LARGE SCALE GENOMIC DNA]</scope>
    <source>
        <strain evidence="5">RWD-64-598 SS2</strain>
    </source>
</reference>
<dbReference type="EMBL" id="JH711584">
    <property type="protein sequence ID" value="EIW77172.1"/>
    <property type="molecule type" value="Genomic_DNA"/>
</dbReference>
<dbReference type="PANTHER" id="PTHR10963:SF24">
    <property type="entry name" value="GLYCOSIDASE C21B10.07-RELATED"/>
    <property type="match status" value="1"/>
</dbReference>
<keyword evidence="5" id="KW-1185">Reference proteome</keyword>
<keyword evidence="2" id="KW-0732">Signal</keyword>
<dbReference type="GO" id="GO:0004553">
    <property type="term" value="F:hydrolase activity, hydrolyzing O-glycosyl compounds"/>
    <property type="evidence" value="ECO:0007669"/>
    <property type="project" value="InterPro"/>
</dbReference>
<evidence type="ECO:0000259" key="3">
    <source>
        <dbReference type="PROSITE" id="PS51762"/>
    </source>
</evidence>
<keyword evidence="4" id="KW-0378">Hydrolase</keyword>
<dbReference type="InterPro" id="IPR013320">
    <property type="entry name" value="ConA-like_dom_sf"/>
</dbReference>
<feature type="compositionally biased region" description="Polar residues" evidence="1">
    <location>
        <begin position="372"/>
        <end position="385"/>
    </location>
</feature>
<dbReference type="PANTHER" id="PTHR10963">
    <property type="entry name" value="GLYCOSYL HYDROLASE-RELATED"/>
    <property type="match status" value="1"/>
</dbReference>
<dbReference type="OMA" id="GIYDSTC"/>
<organism evidence="4 5">
    <name type="scientific">Coniophora puteana (strain RWD-64-598)</name>
    <name type="common">Brown rot fungus</name>
    <dbReference type="NCBI Taxonomy" id="741705"/>
    <lineage>
        <taxon>Eukaryota</taxon>
        <taxon>Fungi</taxon>
        <taxon>Dikarya</taxon>
        <taxon>Basidiomycota</taxon>
        <taxon>Agaricomycotina</taxon>
        <taxon>Agaricomycetes</taxon>
        <taxon>Agaricomycetidae</taxon>
        <taxon>Boletales</taxon>
        <taxon>Coniophorineae</taxon>
        <taxon>Coniophoraceae</taxon>
        <taxon>Coniophora</taxon>
    </lineage>
</organism>
<dbReference type="GeneID" id="19201310"/>
<dbReference type="Gene3D" id="2.60.120.200">
    <property type="match status" value="1"/>
</dbReference>
<comment type="caution">
    <text evidence="4">The sequence shown here is derived from an EMBL/GenBank/DDBJ whole genome shotgun (WGS) entry which is preliminary data.</text>
</comment>
<evidence type="ECO:0000256" key="1">
    <source>
        <dbReference type="SAM" id="MobiDB-lite"/>
    </source>
</evidence>
<feature type="signal peptide" evidence="2">
    <location>
        <begin position="1"/>
        <end position="17"/>
    </location>
</feature>
<protein>
    <submittedName>
        <fullName evidence="4">Glycoside hydrolase family 16 protein</fullName>
    </submittedName>
</protein>
<proteinExistence type="predicted"/>
<feature type="domain" description="GH16" evidence="3">
    <location>
        <begin position="15"/>
        <end position="275"/>
    </location>
</feature>
<accession>A0A5M3MD52</accession>
<dbReference type="CDD" id="cd02181">
    <property type="entry name" value="GH16_fungal_Lam16A_glucanase"/>
    <property type="match status" value="1"/>
</dbReference>
<dbReference type="SUPFAM" id="SSF49899">
    <property type="entry name" value="Concanavalin A-like lectins/glucanases"/>
    <property type="match status" value="1"/>
</dbReference>
<gene>
    <name evidence="4" type="ORF">CONPUDRAFT_139190</name>
</gene>
<dbReference type="RefSeq" id="XP_007772595.1">
    <property type="nucleotide sequence ID" value="XM_007774405.1"/>
</dbReference>
<dbReference type="OrthoDB" id="192832at2759"/>
<name>A0A5M3MD52_CONPW</name>
<dbReference type="FunFam" id="2.60.120.200:FF:000179">
    <property type="entry name" value="Unplaced genomic scaffold supercont1.19, whole genome shotgun sequence"/>
    <property type="match status" value="1"/>
</dbReference>
<dbReference type="InterPro" id="IPR000757">
    <property type="entry name" value="Beta-glucanase-like"/>
</dbReference>
<evidence type="ECO:0000313" key="4">
    <source>
        <dbReference type="EMBL" id="EIW77172.1"/>
    </source>
</evidence>
<dbReference type="AlphaFoldDB" id="A0A5M3MD52"/>
<feature type="compositionally biased region" description="Low complexity" evidence="1">
    <location>
        <begin position="336"/>
        <end position="358"/>
    </location>
</feature>